<sequence length="214" mass="23056">MGMRSVWSWLGGCVSGVILFAFILYPPQPSWGSSEKWGDIPTWLSALATLLAVGVALFLPEVQEARRRSTRRAVAARLFYDDAERLITVTVGMAGKIAQAVERSEDSAIELVASQATQQSLLALDGLAAAADAFSEDDASKIAHAISAMRAIDRRFAIIRRWRGMRADDDSIQNDVVSLGRTSVRELEIAGKAVAEAASVLRAHGGISIVDRGM</sequence>
<keyword evidence="1" id="KW-0472">Membrane</keyword>
<accession>A0ABX0Q6T9</accession>
<feature type="transmembrane region" description="Helical" evidence="1">
    <location>
        <begin position="40"/>
        <end position="59"/>
    </location>
</feature>
<protein>
    <submittedName>
        <fullName evidence="2">Uncharacterized protein</fullName>
    </submittedName>
</protein>
<evidence type="ECO:0000313" key="2">
    <source>
        <dbReference type="EMBL" id="NID06078.1"/>
    </source>
</evidence>
<evidence type="ECO:0000256" key="1">
    <source>
        <dbReference type="SAM" id="Phobius"/>
    </source>
</evidence>
<feature type="transmembrane region" description="Helical" evidence="1">
    <location>
        <begin position="7"/>
        <end position="25"/>
    </location>
</feature>
<dbReference type="EMBL" id="JAAQQR010000006">
    <property type="protein sequence ID" value="NID06078.1"/>
    <property type="molecule type" value="Genomic_DNA"/>
</dbReference>
<name>A0ABX0Q6T9_9GAMM</name>
<comment type="caution">
    <text evidence="2">The sequence shown here is derived from an EMBL/GenBank/DDBJ whole genome shotgun (WGS) entry which is preliminary data.</text>
</comment>
<proteinExistence type="predicted"/>
<dbReference type="RefSeq" id="WP_167127861.1">
    <property type="nucleotide sequence ID" value="NZ_JAAQQR010000006.1"/>
</dbReference>
<dbReference type="Proteomes" id="UP001429601">
    <property type="component" value="Unassembled WGS sequence"/>
</dbReference>
<keyword evidence="1" id="KW-1133">Transmembrane helix</keyword>
<keyword evidence="1" id="KW-0812">Transmembrane</keyword>
<organism evidence="2 3">
    <name type="scientific">Luteibacter jiangsuensis</name>
    <dbReference type="NCBI Taxonomy" id="637577"/>
    <lineage>
        <taxon>Bacteria</taxon>
        <taxon>Pseudomonadati</taxon>
        <taxon>Pseudomonadota</taxon>
        <taxon>Gammaproteobacteria</taxon>
        <taxon>Lysobacterales</taxon>
        <taxon>Rhodanobacteraceae</taxon>
        <taxon>Luteibacter</taxon>
    </lineage>
</organism>
<reference evidence="2 3" key="1">
    <citation type="journal article" date="2011" name="Curr. Microbiol.">
        <title>Luteibacter jiangsuensis sp. nov.: a methamidophos-degrading bacterium isolated from a methamidophos-manufacturing factory.</title>
        <authorList>
            <person name="Wang L."/>
            <person name="Wang G.L."/>
            <person name="Li S.P."/>
            <person name="Jiang J.D."/>
        </authorList>
    </citation>
    <scope>NUCLEOTIDE SEQUENCE [LARGE SCALE GENOMIC DNA]</scope>
    <source>
        <strain evidence="2 3">CGMCC 1.10133</strain>
    </source>
</reference>
<evidence type="ECO:0000313" key="3">
    <source>
        <dbReference type="Proteomes" id="UP001429601"/>
    </source>
</evidence>
<gene>
    <name evidence="2" type="ORF">HBF26_14360</name>
</gene>
<keyword evidence="3" id="KW-1185">Reference proteome</keyword>